<sequence>MVGGACYAGSAKHDVLFPGVEHRDPARGDGRGHLVLQHVPMLGQLAVLDPEDVKR</sequence>
<dbReference type="AlphaFoldDB" id="H0I1V2"/>
<gene>
    <name evidence="1" type="ORF">MAXJ12_32219</name>
</gene>
<accession>H0I1V2</accession>
<organism evidence="1 2">
    <name type="scientific">Mesorhizobium alhagi CCNWXJ12-2</name>
    <dbReference type="NCBI Taxonomy" id="1107882"/>
    <lineage>
        <taxon>Bacteria</taxon>
        <taxon>Pseudomonadati</taxon>
        <taxon>Pseudomonadota</taxon>
        <taxon>Alphaproteobacteria</taxon>
        <taxon>Hyphomicrobiales</taxon>
        <taxon>Phyllobacteriaceae</taxon>
        <taxon>Allomesorhizobium</taxon>
    </lineage>
</organism>
<name>H0I1V2_9HYPH</name>
<evidence type="ECO:0000313" key="2">
    <source>
        <dbReference type="Proteomes" id="UP000003250"/>
    </source>
</evidence>
<reference evidence="1 2" key="1">
    <citation type="journal article" date="2012" name="J. Bacteriol.">
        <title>Draft Genome Sequence of Mesorhizobium alhagi CCNWXJ12-2T, a Novel Salt-Resistant Species Isolated from the Desert of Northwestern China.</title>
        <authorList>
            <person name="Zhou M."/>
            <person name="Chen W."/>
            <person name="Chen H."/>
            <person name="Wei G."/>
        </authorList>
    </citation>
    <scope>NUCLEOTIDE SEQUENCE [LARGE SCALE GENOMIC DNA]</scope>
    <source>
        <strain evidence="1 2">CCNWXJ12-2</strain>
    </source>
</reference>
<keyword evidence="2" id="KW-1185">Reference proteome</keyword>
<protein>
    <submittedName>
        <fullName evidence="1">Uncharacterized protein</fullName>
    </submittedName>
</protein>
<dbReference type="EMBL" id="AHAM01000292">
    <property type="protein sequence ID" value="EHK52997.1"/>
    <property type="molecule type" value="Genomic_DNA"/>
</dbReference>
<proteinExistence type="predicted"/>
<evidence type="ECO:0000313" key="1">
    <source>
        <dbReference type="EMBL" id="EHK52997.1"/>
    </source>
</evidence>
<dbReference type="Proteomes" id="UP000003250">
    <property type="component" value="Unassembled WGS sequence"/>
</dbReference>